<gene>
    <name evidence="1" type="ORF">GTK09_01470</name>
</gene>
<dbReference type="Proteomes" id="UP000469011">
    <property type="component" value="Unassembled WGS sequence"/>
</dbReference>
<organism evidence="1 2">
    <name type="scientific">Jiella pacifica</name>
    <dbReference type="NCBI Taxonomy" id="2696469"/>
    <lineage>
        <taxon>Bacteria</taxon>
        <taxon>Pseudomonadati</taxon>
        <taxon>Pseudomonadota</taxon>
        <taxon>Alphaproteobacteria</taxon>
        <taxon>Hyphomicrobiales</taxon>
        <taxon>Aurantimonadaceae</taxon>
        <taxon>Jiella</taxon>
    </lineage>
</organism>
<evidence type="ECO:0008006" key="3">
    <source>
        <dbReference type="Google" id="ProtNLM"/>
    </source>
</evidence>
<accession>A0A6N9SYS1</accession>
<dbReference type="EMBL" id="JAAAMG010000001">
    <property type="protein sequence ID" value="NDW03085.1"/>
    <property type="molecule type" value="Genomic_DNA"/>
</dbReference>
<dbReference type="RefSeq" id="WP_163460700.1">
    <property type="nucleotide sequence ID" value="NZ_JAAAMG010000001.1"/>
</dbReference>
<proteinExistence type="predicted"/>
<keyword evidence="2" id="KW-1185">Reference proteome</keyword>
<protein>
    <recommendedName>
        <fullName evidence="3">Surface antigen</fullName>
    </recommendedName>
</protein>
<reference evidence="1 2" key="1">
    <citation type="submission" date="2020-01" db="EMBL/GenBank/DDBJ databases">
        <title>Jiella pacifica sp. nov.</title>
        <authorList>
            <person name="Xue Z."/>
            <person name="Zhu S."/>
            <person name="Chen J."/>
            <person name="Yang J."/>
        </authorList>
    </citation>
    <scope>NUCLEOTIDE SEQUENCE [LARGE SCALE GENOMIC DNA]</scope>
    <source>
        <strain evidence="1 2">40Bstr34</strain>
    </source>
</reference>
<comment type="caution">
    <text evidence="1">The sequence shown here is derived from an EMBL/GenBank/DDBJ whole genome shotgun (WGS) entry which is preliminary data.</text>
</comment>
<dbReference type="AlphaFoldDB" id="A0A6N9SYS1"/>
<evidence type="ECO:0000313" key="1">
    <source>
        <dbReference type="EMBL" id="NDW03085.1"/>
    </source>
</evidence>
<sequence length="133" mass="13624">MRLATAIPVLLSTLPLGGCLSFGPSSSPAAVSSGAVALAGGLVGQTAFAAQMPDEARTKAVEAEFQALQFSPAGEAVRWSVDGYSGEVVPTQVYRVGSQDCRAYSHVLLTGTRPVKTTGVACKTQAGLWKPVA</sequence>
<name>A0A6N9SYS1_9HYPH</name>
<evidence type="ECO:0000313" key="2">
    <source>
        <dbReference type="Proteomes" id="UP000469011"/>
    </source>
</evidence>